<evidence type="ECO:0000313" key="2">
    <source>
        <dbReference type="Proteomes" id="UP000016930"/>
    </source>
</evidence>
<accession>M2QK19</accession>
<organism evidence="1 2">
    <name type="scientific">Ceriporiopsis subvermispora (strain B)</name>
    <name type="common">White-rot fungus</name>
    <name type="synonym">Gelatoporia subvermispora</name>
    <dbReference type="NCBI Taxonomy" id="914234"/>
    <lineage>
        <taxon>Eukaryota</taxon>
        <taxon>Fungi</taxon>
        <taxon>Dikarya</taxon>
        <taxon>Basidiomycota</taxon>
        <taxon>Agaricomycotina</taxon>
        <taxon>Agaricomycetes</taxon>
        <taxon>Polyporales</taxon>
        <taxon>Gelatoporiaceae</taxon>
        <taxon>Gelatoporia</taxon>
    </lineage>
</organism>
<gene>
    <name evidence="1" type="ORF">CERSUDRAFT_88070</name>
</gene>
<keyword evidence="2" id="KW-1185">Reference proteome</keyword>
<dbReference type="Proteomes" id="UP000016930">
    <property type="component" value="Unassembled WGS sequence"/>
</dbReference>
<dbReference type="EMBL" id="KB445811">
    <property type="protein sequence ID" value="EMD32440.1"/>
    <property type="molecule type" value="Genomic_DNA"/>
</dbReference>
<evidence type="ECO:0000313" key="1">
    <source>
        <dbReference type="EMBL" id="EMD32440.1"/>
    </source>
</evidence>
<dbReference type="HOGENOM" id="CLU_2158076_0_0_1"/>
<reference evidence="1 2" key="1">
    <citation type="journal article" date="2012" name="Proc. Natl. Acad. Sci. U.S.A.">
        <title>Comparative genomics of Ceriporiopsis subvermispora and Phanerochaete chrysosporium provide insight into selective ligninolysis.</title>
        <authorList>
            <person name="Fernandez-Fueyo E."/>
            <person name="Ruiz-Duenas F.J."/>
            <person name="Ferreira P."/>
            <person name="Floudas D."/>
            <person name="Hibbett D.S."/>
            <person name="Canessa P."/>
            <person name="Larrondo L.F."/>
            <person name="James T.Y."/>
            <person name="Seelenfreund D."/>
            <person name="Lobos S."/>
            <person name="Polanco R."/>
            <person name="Tello M."/>
            <person name="Honda Y."/>
            <person name="Watanabe T."/>
            <person name="Watanabe T."/>
            <person name="Ryu J.S."/>
            <person name="Kubicek C.P."/>
            <person name="Schmoll M."/>
            <person name="Gaskell J."/>
            <person name="Hammel K.E."/>
            <person name="St John F.J."/>
            <person name="Vanden Wymelenberg A."/>
            <person name="Sabat G."/>
            <person name="Splinter BonDurant S."/>
            <person name="Syed K."/>
            <person name="Yadav J.S."/>
            <person name="Doddapaneni H."/>
            <person name="Subramanian V."/>
            <person name="Lavin J.L."/>
            <person name="Oguiza J.A."/>
            <person name="Perez G."/>
            <person name="Pisabarro A.G."/>
            <person name="Ramirez L."/>
            <person name="Santoyo F."/>
            <person name="Master E."/>
            <person name="Coutinho P.M."/>
            <person name="Henrissat B."/>
            <person name="Lombard V."/>
            <person name="Magnuson J.K."/>
            <person name="Kuees U."/>
            <person name="Hori C."/>
            <person name="Igarashi K."/>
            <person name="Samejima M."/>
            <person name="Held B.W."/>
            <person name="Barry K.W."/>
            <person name="LaButti K.M."/>
            <person name="Lapidus A."/>
            <person name="Lindquist E.A."/>
            <person name="Lucas S.M."/>
            <person name="Riley R."/>
            <person name="Salamov A.A."/>
            <person name="Hoffmeister D."/>
            <person name="Schwenk D."/>
            <person name="Hadar Y."/>
            <person name="Yarden O."/>
            <person name="de Vries R.P."/>
            <person name="Wiebenga A."/>
            <person name="Stenlid J."/>
            <person name="Eastwood D."/>
            <person name="Grigoriev I.V."/>
            <person name="Berka R.M."/>
            <person name="Blanchette R.A."/>
            <person name="Kersten P."/>
            <person name="Martinez A.T."/>
            <person name="Vicuna R."/>
            <person name="Cullen D."/>
        </authorList>
    </citation>
    <scope>NUCLEOTIDE SEQUENCE [LARGE SCALE GENOMIC DNA]</scope>
    <source>
        <strain evidence="1 2">B</strain>
    </source>
</reference>
<name>M2QK19_CERS8</name>
<protein>
    <submittedName>
        <fullName evidence="1">Uncharacterized protein</fullName>
    </submittedName>
</protein>
<sequence length="111" mass="12808">MFTNDKLLLLVGMGPTQRLDDIGMSAQWCMGNQRFQHILSRIFMTKNSNRYQSSVPFTVPLITRYIGIRLPSPTSSDQLQFRVSKETQLVSVKHSLFTRPSQYGDQERPIE</sequence>
<dbReference type="AlphaFoldDB" id="M2QK19"/>
<proteinExistence type="predicted"/>